<name>A0A9X0BFN2_9EURO</name>
<evidence type="ECO:0008006" key="3">
    <source>
        <dbReference type="Google" id="ProtNLM"/>
    </source>
</evidence>
<organism evidence="1 2">
    <name type="scientific">Penicillium desertorum</name>
    <dbReference type="NCBI Taxonomy" id="1303715"/>
    <lineage>
        <taxon>Eukaryota</taxon>
        <taxon>Fungi</taxon>
        <taxon>Dikarya</taxon>
        <taxon>Ascomycota</taxon>
        <taxon>Pezizomycotina</taxon>
        <taxon>Eurotiomycetes</taxon>
        <taxon>Eurotiomycetidae</taxon>
        <taxon>Eurotiales</taxon>
        <taxon>Aspergillaceae</taxon>
        <taxon>Penicillium</taxon>
    </lineage>
</organism>
<protein>
    <recommendedName>
        <fullName evidence="3">Alcohol dehydrogenase-like C-terminal domain-containing protein</fullName>
    </recommendedName>
</protein>
<accession>A0A9X0BFN2</accession>
<proteinExistence type="predicted"/>
<dbReference type="EMBL" id="JAPWDO010000010">
    <property type="protein sequence ID" value="KAJ5454913.1"/>
    <property type="molecule type" value="Genomic_DNA"/>
</dbReference>
<reference evidence="1" key="1">
    <citation type="submission" date="2022-12" db="EMBL/GenBank/DDBJ databases">
        <authorList>
            <person name="Petersen C."/>
        </authorList>
    </citation>
    <scope>NUCLEOTIDE SEQUENCE</scope>
    <source>
        <strain evidence="1">IBT 17660</strain>
    </source>
</reference>
<comment type="caution">
    <text evidence="1">The sequence shown here is derived from an EMBL/GenBank/DDBJ whole genome shotgun (WGS) entry which is preliminary data.</text>
</comment>
<evidence type="ECO:0000313" key="1">
    <source>
        <dbReference type="EMBL" id="KAJ5454913.1"/>
    </source>
</evidence>
<sequence>MVARELSNTPLMLCFQWCGFNHRIPLCCEARGGAGVAGLALAKGAVVRGITVGSKQQMEDATQSIATHNLSMVVAVSVVMRCLTH</sequence>
<evidence type="ECO:0000313" key="2">
    <source>
        <dbReference type="Proteomes" id="UP001147760"/>
    </source>
</evidence>
<gene>
    <name evidence="1" type="ORF">N7530_012682</name>
</gene>
<dbReference type="Proteomes" id="UP001147760">
    <property type="component" value="Unassembled WGS sequence"/>
</dbReference>
<dbReference type="AlphaFoldDB" id="A0A9X0BFN2"/>
<reference evidence="1" key="2">
    <citation type="journal article" date="2023" name="IMA Fungus">
        <title>Comparative genomic study of the Penicillium genus elucidates a diverse pangenome and 15 lateral gene transfer events.</title>
        <authorList>
            <person name="Petersen C."/>
            <person name="Sorensen T."/>
            <person name="Nielsen M.R."/>
            <person name="Sondergaard T.E."/>
            <person name="Sorensen J.L."/>
            <person name="Fitzpatrick D.A."/>
            <person name="Frisvad J.C."/>
            <person name="Nielsen K.L."/>
        </authorList>
    </citation>
    <scope>NUCLEOTIDE SEQUENCE</scope>
    <source>
        <strain evidence="1">IBT 17660</strain>
    </source>
</reference>
<keyword evidence="2" id="KW-1185">Reference proteome</keyword>